<dbReference type="InterPro" id="IPR002881">
    <property type="entry name" value="DUF58"/>
</dbReference>
<sequence>MIIPSWRAVALTALGIIPIIFFPTMTLTVAWFLLVVAMVLVDSALALSPRRLEVTRETPSPIRAGTDSVCTLTLANPSGRVVHMDVRDAWPPSVRQDPRRHHVRLEAHGKARLRTAIFPARRGTVFSDFVTVRAWGPLRLGSRQVSLRADLTLTVIPEFRSRRLLPSRLQRLHDLDGSTATVLRGPGTEFDSLREYVIGDDPRDIDWRATARSRDLMVRTWRPERDRHVVIVVDTGRAGSLLLGPTDVEMIRSSDLSVVEEHTHDADVVDVGSAPRLDSGIEATLLLAALADRGGDKVHVMAVDRQVRARVSGLTGPRLLNQLAIDFAGVQPTVEPTDWNKVIVEVGRMVHHHSLLVLVTEVPPLGSDPDFVDSVAALSRNHRVVVASARDPHLDHMLSESDTIDQVYGAAAASAARREIRQACEQLNRIGVMTLDVSAGLLSAKLADLYVQLKGQGLA</sequence>
<dbReference type="Pfam" id="PF01882">
    <property type="entry name" value="DUF58"/>
    <property type="match status" value="2"/>
</dbReference>
<feature type="domain" description="DUF58" evidence="1">
    <location>
        <begin position="193"/>
        <end position="235"/>
    </location>
</feature>
<gene>
    <name evidence="2" type="ORF">SAMN04489714_1419</name>
</gene>
<evidence type="ECO:0000313" key="3">
    <source>
        <dbReference type="Proteomes" id="UP000198976"/>
    </source>
</evidence>
<evidence type="ECO:0000313" key="2">
    <source>
        <dbReference type="EMBL" id="SDT98379.1"/>
    </source>
</evidence>
<dbReference type="RefSeq" id="WP_257590286.1">
    <property type="nucleotide sequence ID" value="NZ_LT629792.1"/>
</dbReference>
<dbReference type="Proteomes" id="UP000198976">
    <property type="component" value="Chromosome I"/>
</dbReference>
<feature type="domain" description="DUF58" evidence="1">
    <location>
        <begin position="280"/>
        <end position="394"/>
    </location>
</feature>
<organism evidence="2 3">
    <name type="scientific">Schaalia radingae</name>
    <dbReference type="NCBI Taxonomy" id="131110"/>
    <lineage>
        <taxon>Bacteria</taxon>
        <taxon>Bacillati</taxon>
        <taxon>Actinomycetota</taxon>
        <taxon>Actinomycetes</taxon>
        <taxon>Actinomycetales</taxon>
        <taxon>Actinomycetaceae</taxon>
        <taxon>Schaalia</taxon>
    </lineage>
</organism>
<name>A0ABY0V8N7_9ACTO</name>
<protein>
    <submittedName>
        <fullName evidence="2">Uncharacterized conserved protein, DUF58 family, contains vWF domain</fullName>
    </submittedName>
</protein>
<dbReference type="EMBL" id="LT629792">
    <property type="protein sequence ID" value="SDT98379.1"/>
    <property type="molecule type" value="Genomic_DNA"/>
</dbReference>
<dbReference type="PANTHER" id="PTHR33608:SF3">
    <property type="entry name" value="SLR2013 PROTEIN"/>
    <property type="match status" value="1"/>
</dbReference>
<evidence type="ECO:0000259" key="1">
    <source>
        <dbReference type="Pfam" id="PF01882"/>
    </source>
</evidence>
<keyword evidence="3" id="KW-1185">Reference proteome</keyword>
<proteinExistence type="predicted"/>
<dbReference type="PANTHER" id="PTHR33608">
    <property type="entry name" value="BLL2464 PROTEIN"/>
    <property type="match status" value="1"/>
</dbReference>
<reference evidence="2 3" key="1">
    <citation type="submission" date="2016-10" db="EMBL/GenBank/DDBJ databases">
        <authorList>
            <person name="Varghese N."/>
            <person name="Submissions S."/>
        </authorList>
    </citation>
    <scope>NUCLEOTIDE SEQUENCE [LARGE SCALE GENOMIC DNA]</scope>
    <source>
        <strain evidence="2 3">DSM 9169</strain>
    </source>
</reference>
<accession>A0ABY0V8N7</accession>